<dbReference type="CDD" id="cd11030">
    <property type="entry name" value="CYP105-like"/>
    <property type="match status" value="1"/>
</dbReference>
<evidence type="ECO:0000256" key="4">
    <source>
        <dbReference type="ARBA" id="ARBA00023002"/>
    </source>
</evidence>
<keyword evidence="5" id="KW-0408">Iron</keyword>
<evidence type="ECO:0000313" key="8">
    <source>
        <dbReference type="Proteomes" id="UP000066480"/>
    </source>
</evidence>
<reference evidence="7 8" key="1">
    <citation type="submission" date="2015-03" db="EMBL/GenBank/DDBJ databases">
        <title>Luteipulveratus halotolerans sp. nov., a novel actinobacterium (Dermacoccaceae) from Sarawak, Malaysia.</title>
        <authorList>
            <person name="Juboi H."/>
            <person name="Basik A."/>
            <person name="Shamsul S.S."/>
            <person name="Arnold P."/>
            <person name="Schmitt E.K."/>
            <person name="Sanglier J.-J."/>
            <person name="Yeo T."/>
        </authorList>
    </citation>
    <scope>NUCLEOTIDE SEQUENCE [LARGE SCALE GENOMIC DNA]</scope>
    <source>
        <strain evidence="7 8">MN07-A0370</strain>
    </source>
</reference>
<dbReference type="PRINTS" id="PR00359">
    <property type="entry name" value="BP450"/>
</dbReference>
<dbReference type="GO" id="GO:0005506">
    <property type="term" value="F:iron ion binding"/>
    <property type="evidence" value="ECO:0007669"/>
    <property type="project" value="InterPro"/>
</dbReference>
<evidence type="ECO:0000313" key="7">
    <source>
        <dbReference type="EMBL" id="AKU15493.1"/>
    </source>
</evidence>
<keyword evidence="4" id="KW-0560">Oxidoreductase</keyword>
<evidence type="ECO:0000256" key="2">
    <source>
        <dbReference type="ARBA" id="ARBA00022617"/>
    </source>
</evidence>
<dbReference type="InterPro" id="IPR001128">
    <property type="entry name" value="Cyt_P450"/>
</dbReference>
<dbReference type="GO" id="GO:0020037">
    <property type="term" value="F:heme binding"/>
    <property type="evidence" value="ECO:0007669"/>
    <property type="project" value="InterPro"/>
</dbReference>
<dbReference type="Proteomes" id="UP000066480">
    <property type="component" value="Chromosome"/>
</dbReference>
<dbReference type="SUPFAM" id="SSF48264">
    <property type="entry name" value="Cytochrome P450"/>
    <property type="match status" value="1"/>
</dbReference>
<dbReference type="FunFam" id="1.10.630.10:FF:000018">
    <property type="entry name" value="Cytochrome P450 monooxygenase"/>
    <property type="match status" value="1"/>
</dbReference>
<dbReference type="PANTHER" id="PTHR46696:SF1">
    <property type="entry name" value="CYTOCHROME P450 YJIB-RELATED"/>
    <property type="match status" value="1"/>
</dbReference>
<dbReference type="EMBL" id="CP011112">
    <property type="protein sequence ID" value="AKU15493.1"/>
    <property type="molecule type" value="Genomic_DNA"/>
</dbReference>
<dbReference type="GO" id="GO:0016705">
    <property type="term" value="F:oxidoreductase activity, acting on paired donors, with incorporation or reduction of molecular oxygen"/>
    <property type="evidence" value="ECO:0007669"/>
    <property type="project" value="InterPro"/>
</dbReference>
<dbReference type="STRING" id="571913.VV02_05785"/>
<evidence type="ECO:0000256" key="1">
    <source>
        <dbReference type="ARBA" id="ARBA00010617"/>
    </source>
</evidence>
<protein>
    <submittedName>
        <fullName evidence="7">Cytochrome P450</fullName>
    </submittedName>
</protein>
<proteinExistence type="inferred from homology"/>
<dbReference type="KEGG" id="lmoi:VV02_05785"/>
<gene>
    <name evidence="7" type="ORF">VV02_05785</name>
</gene>
<comment type="similarity">
    <text evidence="1">Belongs to the cytochrome P450 family.</text>
</comment>
<keyword evidence="6" id="KW-0503">Monooxygenase</keyword>
<evidence type="ECO:0000256" key="6">
    <source>
        <dbReference type="ARBA" id="ARBA00023033"/>
    </source>
</evidence>
<dbReference type="InterPro" id="IPR002397">
    <property type="entry name" value="Cyt_P450_B"/>
</dbReference>
<evidence type="ECO:0000256" key="3">
    <source>
        <dbReference type="ARBA" id="ARBA00022723"/>
    </source>
</evidence>
<dbReference type="Pfam" id="PF00067">
    <property type="entry name" value="p450"/>
    <property type="match status" value="1"/>
</dbReference>
<keyword evidence="3" id="KW-0479">Metal-binding</keyword>
<dbReference type="GO" id="GO:0004497">
    <property type="term" value="F:monooxygenase activity"/>
    <property type="evidence" value="ECO:0007669"/>
    <property type="project" value="UniProtKB-KW"/>
</dbReference>
<dbReference type="PANTHER" id="PTHR46696">
    <property type="entry name" value="P450, PUTATIVE (EUROFUNG)-RELATED"/>
    <property type="match status" value="1"/>
</dbReference>
<dbReference type="InterPro" id="IPR036396">
    <property type="entry name" value="Cyt_P450_sf"/>
</dbReference>
<dbReference type="PRINTS" id="PR00385">
    <property type="entry name" value="P450"/>
</dbReference>
<dbReference type="AlphaFoldDB" id="A0A0K1JFY1"/>
<evidence type="ECO:0000256" key="5">
    <source>
        <dbReference type="ARBA" id="ARBA00023004"/>
    </source>
</evidence>
<organism evidence="7 8">
    <name type="scientific">Luteipulveratus mongoliensis</name>
    <dbReference type="NCBI Taxonomy" id="571913"/>
    <lineage>
        <taxon>Bacteria</taxon>
        <taxon>Bacillati</taxon>
        <taxon>Actinomycetota</taxon>
        <taxon>Actinomycetes</taxon>
        <taxon>Micrococcales</taxon>
        <taxon>Dermacoccaceae</taxon>
        <taxon>Luteipulveratus</taxon>
    </lineage>
</organism>
<dbReference type="Gene3D" id="1.10.630.10">
    <property type="entry name" value="Cytochrome P450"/>
    <property type="match status" value="1"/>
</dbReference>
<keyword evidence="8" id="KW-1185">Reference proteome</keyword>
<accession>A0A0K1JFY1</accession>
<keyword evidence="2" id="KW-0349">Heme</keyword>
<dbReference type="RefSeq" id="WP_083449945.1">
    <property type="nucleotide sequence ID" value="NZ_CP011112.1"/>
</dbReference>
<name>A0A0K1JFY1_9MICO</name>
<sequence>MEHRTSTTSTDVPAFPIGRTCPFAVPDVYEQLRDGEPISTVTMSDGRSAWILTRHDDVRRLMIDPRFSSDRADPGFPAMSGGGKQAFDHFAKFLISMDGEEHSAVRKPLISQFSMRAIAAFRPRIQQIVDEAIDGMLEQGPPVDLVAHLSSVVPSRIIAELMGVTPAHLTTFYELAAQFLNRETTAQERDGIARGMRSNMDALVELKEREPGEDILSREIARQRAEQGEIDRPGLASLAQLMLLAGHESTAEMISLGVVGLLSHPDQLRVILDDPSKTPAAIDELLRYFSVVEIGMARVALEDVEIRGVQIKAGDGVIASNIAANHDPSVFPDPGALDLQRDARQHVAQGFGAHQCIGMNLARTELAVIYDTLFKRVPTLRLESPAEELPFKYDGLIFGLRSLPVSW</sequence>